<dbReference type="InterPro" id="IPR013325">
    <property type="entry name" value="RNA_pol_sigma_r2"/>
</dbReference>
<feature type="coiled-coil region" evidence="5">
    <location>
        <begin position="96"/>
        <end position="123"/>
    </location>
</feature>
<dbReference type="Gene3D" id="1.10.10.10">
    <property type="entry name" value="Winged helix-like DNA-binding domain superfamily/Winged helix DNA-binding domain"/>
    <property type="match status" value="1"/>
</dbReference>
<dbReference type="Pfam" id="PF04542">
    <property type="entry name" value="Sigma70_r2"/>
    <property type="match status" value="1"/>
</dbReference>
<dbReference type="InterPro" id="IPR013324">
    <property type="entry name" value="RNA_pol_sigma_r3/r4-like"/>
</dbReference>
<evidence type="ECO:0000313" key="8">
    <source>
        <dbReference type="EMBL" id="AMQ57288.1"/>
    </source>
</evidence>
<dbReference type="InterPro" id="IPR039425">
    <property type="entry name" value="RNA_pol_sigma-70-like"/>
</dbReference>
<proteinExistence type="inferred from homology"/>
<evidence type="ECO:0000259" key="6">
    <source>
        <dbReference type="Pfam" id="PF04542"/>
    </source>
</evidence>
<dbReference type="Pfam" id="PF08281">
    <property type="entry name" value="Sigma70_r4_2"/>
    <property type="match status" value="1"/>
</dbReference>
<dbReference type="AlphaFoldDB" id="A0A142EQ83"/>
<dbReference type="GO" id="GO:0003677">
    <property type="term" value="F:DNA binding"/>
    <property type="evidence" value="ECO:0007669"/>
    <property type="project" value="InterPro"/>
</dbReference>
<feature type="domain" description="RNA polymerase sigma factor 70 region 4 type 2" evidence="7">
    <location>
        <begin position="131"/>
        <end position="166"/>
    </location>
</feature>
<dbReference type="SUPFAM" id="SSF88946">
    <property type="entry name" value="Sigma2 domain of RNA polymerase sigma factors"/>
    <property type="match status" value="1"/>
</dbReference>
<evidence type="ECO:0000259" key="7">
    <source>
        <dbReference type="Pfam" id="PF08281"/>
    </source>
</evidence>
<accession>A0A142EQ83</accession>
<keyword evidence="5" id="KW-0175">Coiled coil</keyword>
<keyword evidence="4" id="KW-0804">Transcription</keyword>
<reference evidence="9" key="1">
    <citation type="submission" date="2015-09" db="EMBL/GenBank/DDBJ databases">
        <title>Complete sequence of Algoriphagus sp. M8-2.</title>
        <authorList>
            <person name="Shintani M."/>
        </authorList>
    </citation>
    <scope>NUCLEOTIDE SEQUENCE [LARGE SCALE GENOMIC DNA]</scope>
    <source>
        <strain evidence="9">M8-2</strain>
    </source>
</reference>
<evidence type="ECO:0000256" key="5">
    <source>
        <dbReference type="SAM" id="Coils"/>
    </source>
</evidence>
<dbReference type="OrthoDB" id="1116697at2"/>
<gene>
    <name evidence="8" type="ORF">AO498_12645</name>
</gene>
<dbReference type="PATRIC" id="fig|1727163.4.peg.2643"/>
<dbReference type="PANTHER" id="PTHR43133:SF46">
    <property type="entry name" value="RNA POLYMERASE SIGMA-70 FACTOR ECF SUBFAMILY"/>
    <property type="match status" value="1"/>
</dbReference>
<evidence type="ECO:0000313" key="9">
    <source>
        <dbReference type="Proteomes" id="UP000073816"/>
    </source>
</evidence>
<keyword evidence="3" id="KW-0731">Sigma factor</keyword>
<dbReference type="NCBIfam" id="TIGR02937">
    <property type="entry name" value="sigma70-ECF"/>
    <property type="match status" value="1"/>
</dbReference>
<evidence type="ECO:0000256" key="2">
    <source>
        <dbReference type="ARBA" id="ARBA00023015"/>
    </source>
</evidence>
<dbReference type="GO" id="GO:0016987">
    <property type="term" value="F:sigma factor activity"/>
    <property type="evidence" value="ECO:0007669"/>
    <property type="project" value="UniProtKB-KW"/>
</dbReference>
<dbReference type="Proteomes" id="UP000073816">
    <property type="component" value="Chromosome"/>
</dbReference>
<keyword evidence="2" id="KW-0805">Transcription regulation</keyword>
<dbReference type="InterPro" id="IPR013249">
    <property type="entry name" value="RNA_pol_sigma70_r4_t2"/>
</dbReference>
<dbReference type="KEGG" id="alm:AO498_12645"/>
<dbReference type="InterPro" id="IPR014284">
    <property type="entry name" value="RNA_pol_sigma-70_dom"/>
</dbReference>
<feature type="domain" description="RNA polymerase sigma-70 region 2" evidence="6">
    <location>
        <begin position="29"/>
        <end position="98"/>
    </location>
</feature>
<keyword evidence="9" id="KW-1185">Reference proteome</keyword>
<dbReference type="Gene3D" id="1.10.1740.10">
    <property type="match status" value="1"/>
</dbReference>
<organism evidence="8 9">
    <name type="scientific">Algoriphagus sanaruensis</name>
    <dbReference type="NCBI Taxonomy" id="1727163"/>
    <lineage>
        <taxon>Bacteria</taxon>
        <taxon>Pseudomonadati</taxon>
        <taxon>Bacteroidota</taxon>
        <taxon>Cytophagia</taxon>
        <taxon>Cytophagales</taxon>
        <taxon>Cyclobacteriaceae</taxon>
        <taxon>Algoriphagus</taxon>
    </lineage>
</organism>
<protein>
    <submittedName>
        <fullName evidence="8">Uncharacterized protein</fullName>
    </submittedName>
</protein>
<dbReference type="PANTHER" id="PTHR43133">
    <property type="entry name" value="RNA POLYMERASE ECF-TYPE SIGMA FACTO"/>
    <property type="match status" value="1"/>
</dbReference>
<name>A0A142EQ83_9BACT</name>
<comment type="similarity">
    <text evidence="1">Belongs to the sigma-70 factor family. ECF subfamily.</text>
</comment>
<dbReference type="SUPFAM" id="SSF88659">
    <property type="entry name" value="Sigma3 and sigma4 domains of RNA polymerase sigma factors"/>
    <property type="match status" value="1"/>
</dbReference>
<dbReference type="InterPro" id="IPR036388">
    <property type="entry name" value="WH-like_DNA-bd_sf"/>
</dbReference>
<sequence>MKLSRKLTDLEVLEEIQSKSNPHMALNHLYSQYYQPLEYYILQNSGSEDDAADIIQEVMLVFVKMVREQKFRGESSIKSFLYSICRNLWITELRKRKSTAARNERYEEDKDQLSLDVSEQIQRNENLKFVMDLFEQLGERCKQILTLFYFEELPMKEICERLEFSSEQVLRNKKYKCLSTLTEQVKSSPSLIQNLKNALRHE</sequence>
<dbReference type="RefSeq" id="WP_067548238.1">
    <property type="nucleotide sequence ID" value="NZ_CP012836.1"/>
</dbReference>
<dbReference type="EMBL" id="CP012836">
    <property type="protein sequence ID" value="AMQ57288.1"/>
    <property type="molecule type" value="Genomic_DNA"/>
</dbReference>
<dbReference type="InterPro" id="IPR007627">
    <property type="entry name" value="RNA_pol_sigma70_r2"/>
</dbReference>
<evidence type="ECO:0000256" key="1">
    <source>
        <dbReference type="ARBA" id="ARBA00010641"/>
    </source>
</evidence>
<evidence type="ECO:0000256" key="3">
    <source>
        <dbReference type="ARBA" id="ARBA00023082"/>
    </source>
</evidence>
<reference evidence="8 9" key="2">
    <citation type="journal article" date="2016" name="Genome Announc.">
        <title>Complete Genome Sequence of Algoriphagus sp. Strain M8-2, Isolated from a Brackish Lake.</title>
        <authorList>
            <person name="Muraguchi Y."/>
            <person name="Kushimoto K."/>
            <person name="Ohtsubo Y."/>
            <person name="Suzuki T."/>
            <person name="Dohra H."/>
            <person name="Kimbara K."/>
            <person name="Shintani M."/>
        </authorList>
    </citation>
    <scope>NUCLEOTIDE SEQUENCE [LARGE SCALE GENOMIC DNA]</scope>
    <source>
        <strain evidence="8 9">M8-2</strain>
    </source>
</reference>
<dbReference type="GO" id="GO:0006352">
    <property type="term" value="P:DNA-templated transcription initiation"/>
    <property type="evidence" value="ECO:0007669"/>
    <property type="project" value="InterPro"/>
</dbReference>
<evidence type="ECO:0000256" key="4">
    <source>
        <dbReference type="ARBA" id="ARBA00023163"/>
    </source>
</evidence>
<dbReference type="STRING" id="1727163.AO498_12645"/>